<dbReference type="GO" id="GO:0005737">
    <property type="term" value="C:cytoplasm"/>
    <property type="evidence" value="ECO:0007669"/>
    <property type="project" value="TreeGrafter"/>
</dbReference>
<comment type="function">
    <text evidence="1">S-adenosyl-L-methionine-dependent methyltransferase that mediates RNA cap1 2'-O-ribose methylation to the 5'-cap structure of RNAs. Methylates the ribose of the first nucleotide of a m(7)GpppG-capped mRNA to produce m(7)GpppNmp (cap1).</text>
</comment>
<accession>A0A6P8X6Z8</accession>
<proteinExistence type="predicted"/>
<gene>
    <name evidence="5" type="primary">LOC117570220</name>
</gene>
<dbReference type="InterPro" id="IPR025816">
    <property type="entry name" value="RrmJ-type_MeTrfase"/>
</dbReference>
<dbReference type="InterPro" id="IPR000467">
    <property type="entry name" value="G_patch_dom"/>
</dbReference>
<evidence type="ECO:0000256" key="1">
    <source>
        <dbReference type="RuleBase" id="RU368012"/>
    </source>
</evidence>
<dbReference type="CTD" id="23070"/>
<dbReference type="Pfam" id="PF01728">
    <property type="entry name" value="FtsJ"/>
    <property type="match status" value="1"/>
</dbReference>
<dbReference type="PANTHER" id="PTHR16121">
    <property type="entry name" value="CAP-SPECIFIC MRNA (NUCLEOSIDE-2'-O-)-METHYLTRANSFERASE 1-RELATED"/>
    <property type="match status" value="1"/>
</dbReference>
<organism evidence="4 5">
    <name type="scientific">Drosophila albomicans</name>
    <name type="common">Fruit fly</name>
    <dbReference type="NCBI Taxonomy" id="7291"/>
    <lineage>
        <taxon>Eukaryota</taxon>
        <taxon>Metazoa</taxon>
        <taxon>Ecdysozoa</taxon>
        <taxon>Arthropoda</taxon>
        <taxon>Hexapoda</taxon>
        <taxon>Insecta</taxon>
        <taxon>Pterygota</taxon>
        <taxon>Neoptera</taxon>
        <taxon>Endopterygota</taxon>
        <taxon>Diptera</taxon>
        <taxon>Brachycera</taxon>
        <taxon>Muscomorpha</taxon>
        <taxon>Ephydroidea</taxon>
        <taxon>Drosophilidae</taxon>
        <taxon>Drosophila</taxon>
    </lineage>
</organism>
<dbReference type="PROSITE" id="PS50174">
    <property type="entry name" value="G_PATCH"/>
    <property type="match status" value="1"/>
</dbReference>
<keyword evidence="1" id="KW-0506">mRNA capping</keyword>
<evidence type="ECO:0000259" key="3">
    <source>
        <dbReference type="PROSITE" id="PS51613"/>
    </source>
</evidence>
<dbReference type="SMART" id="SM00443">
    <property type="entry name" value="G_patch"/>
    <property type="match status" value="1"/>
</dbReference>
<dbReference type="InterPro" id="IPR002877">
    <property type="entry name" value="RNA_MeTrfase_FtsJ_dom"/>
</dbReference>
<dbReference type="AlphaFoldDB" id="A0A6P8X6Z8"/>
<reference evidence="5" key="1">
    <citation type="submission" date="2025-08" db="UniProtKB">
        <authorList>
            <consortium name="RefSeq"/>
        </authorList>
    </citation>
    <scope>IDENTIFICATION</scope>
    <source>
        <strain evidence="5">15112-1751.03</strain>
        <tissue evidence="5">Whole Adult</tissue>
    </source>
</reference>
<dbReference type="PROSITE" id="PS51613">
    <property type="entry name" value="SAM_MT_RRMJ"/>
    <property type="match status" value="1"/>
</dbReference>
<protein>
    <recommendedName>
        <fullName evidence="1">Cap-specific mRNA (nucleoside-2'-O-)-methyltransferase 1</fullName>
        <ecNumber evidence="1">2.1.1.57</ecNumber>
    </recommendedName>
    <alternativeName>
        <fullName evidence="1">Cap1 2'O-ribose methyltransferase 1</fullName>
    </alternativeName>
</protein>
<dbReference type="InterPro" id="IPR050851">
    <property type="entry name" value="mRNA_Cap_2O-Ribose_MeTrfase"/>
</dbReference>
<sequence length="812" mass="93805">MINNLVGARATVNLDNKMEEPSDDENFEPTPKKIKRDWLNSYCYSNKVMGMMKKMGYEDDKGLGKSNQGRLEPVIAVQQDGRRGFGLKLDTVHWSAGQWDPSCEELKIVEPVVWLNGQVDDNCSAYTLDQLMEHLVLGDRKLTLDDETQYCDPEILQHILNAKTVFDNLNDTEMRRARSRCNPFETIRSSIFLNRAAVKMANIDAMCENMFTDPRDAQGQSLLGPNELLYFADMCAGPGGFSEYVLYRKSWEAKGFGFTLRGANDFKLDKFFAASPESFDAFYGDKDDGNIFDASNQDSLNAYIRKHTPEGVHFAMADGGFSVEGQENIQEILSKQLYLCQFVTALKILRINGSFVCKLFDLFTPFSVGLVYLMYKCFQQIAIIKPNSSRPANSERYIVCKHKLPETEAIIEYMDAINKLLNEQSQAAAEASEQTPQDVLEIFNREQMQQDEQFINYMIESNNSIGNAQIVGLRKIAAFAHNMELKESRQSEVRQDCLKAWTLPDKLRQAPEVKTTDRLLEELLRDWSKNRDWLNNAPHELNSAMALHSSILNVDDWHFMPIGRGETNINGCTIFLCKSRGNLLRYTEHRKWELVETNFNVQPRSIFFGEIMFEFSGQGRTSQCVSALHIMDAICLGGVDIRRRPFLERVSMCAKYASSLNKPHKKDRTCGAIRARPIYRLRDMGRFFNEMRQYVLKDNSQRFGYVLDDQKFFVPGGIILFCELTMNFVTAFSRSRQQIYYYNTNTKESLFKEQIEPRKFNEVFSSFRHCYSRRLLWKWTSTLQVDEQASEENATILYRSHFEHFIRRKLTN</sequence>
<feature type="domain" description="G-patch" evidence="2">
    <location>
        <begin position="44"/>
        <end position="90"/>
    </location>
</feature>
<dbReference type="Proteomes" id="UP000515160">
    <property type="component" value="Chromosome X"/>
</dbReference>
<evidence type="ECO:0000313" key="4">
    <source>
        <dbReference type="Proteomes" id="UP000515160"/>
    </source>
</evidence>
<keyword evidence="1" id="KW-0489">Methyltransferase</keyword>
<dbReference type="GO" id="GO:0005634">
    <property type="term" value="C:nucleus"/>
    <property type="evidence" value="ECO:0007669"/>
    <property type="project" value="UniProtKB-SubCell"/>
</dbReference>
<dbReference type="PANTHER" id="PTHR16121:SF0">
    <property type="entry name" value="CAP-SPECIFIC MRNA (NUCLEOSIDE-2'-O-)-METHYLTRANSFERASE 1"/>
    <property type="match status" value="1"/>
</dbReference>
<dbReference type="GeneID" id="117570220"/>
<dbReference type="GO" id="GO:0006370">
    <property type="term" value="P:7-methylguanosine mRNA capping"/>
    <property type="evidence" value="ECO:0007669"/>
    <property type="project" value="UniProtKB-UniRule"/>
</dbReference>
<dbReference type="GO" id="GO:0032259">
    <property type="term" value="P:methylation"/>
    <property type="evidence" value="ECO:0007669"/>
    <property type="project" value="UniProtKB-KW"/>
</dbReference>
<feature type="domain" description="RrmJ-type SAM-dependent 2'-O-MTase" evidence="3">
    <location>
        <begin position="191"/>
        <end position="404"/>
    </location>
</feature>
<dbReference type="RefSeq" id="XP_034107648.1">
    <property type="nucleotide sequence ID" value="XM_034251757.2"/>
</dbReference>
<dbReference type="EC" id="2.1.1.57" evidence="1"/>
<keyword evidence="1" id="KW-0949">S-adenosyl-L-methionine</keyword>
<keyword evidence="1" id="KW-0808">Transferase</keyword>
<keyword evidence="1" id="KW-0507">mRNA processing</keyword>
<dbReference type="OrthoDB" id="10251234at2759"/>
<dbReference type="Pfam" id="PF01585">
    <property type="entry name" value="G-patch"/>
    <property type="match status" value="1"/>
</dbReference>
<dbReference type="GO" id="GO:0003676">
    <property type="term" value="F:nucleic acid binding"/>
    <property type="evidence" value="ECO:0007669"/>
    <property type="project" value="UniProtKB-UniRule"/>
</dbReference>
<dbReference type="Gene3D" id="3.40.50.12760">
    <property type="match status" value="1"/>
</dbReference>
<comment type="subcellular location">
    <subcellularLocation>
        <location evidence="1">Nucleus</location>
    </subcellularLocation>
</comment>
<dbReference type="FunFam" id="3.40.50.12760:FF:000004">
    <property type="entry name" value="FtsJ-like methyltransferase"/>
    <property type="match status" value="1"/>
</dbReference>
<dbReference type="InterPro" id="IPR029063">
    <property type="entry name" value="SAM-dependent_MTases_sf"/>
</dbReference>
<dbReference type="SUPFAM" id="SSF53335">
    <property type="entry name" value="S-adenosyl-L-methionine-dependent methyltransferases"/>
    <property type="match status" value="1"/>
</dbReference>
<name>A0A6P8X6Z8_DROAB</name>
<dbReference type="GO" id="GO:0004483">
    <property type="term" value="F:methyltransferase cap1 activity"/>
    <property type="evidence" value="ECO:0007669"/>
    <property type="project" value="UniProtKB-UniRule"/>
</dbReference>
<comment type="catalytic activity">
    <reaction evidence="1">
        <text>a 5'-end (N(7)-methyl 5'-triphosphoguanosine)-ribonucleoside in mRNA + S-adenosyl-L-methionine = a 5'-end (N(7)-methyl 5'-triphosphoguanosine)-(2'-O-methyl-ribonucleoside) in mRNA + S-adenosyl-L-homocysteine + H(+)</text>
        <dbReference type="Rhea" id="RHEA:67020"/>
        <dbReference type="Rhea" id="RHEA-COMP:17167"/>
        <dbReference type="Rhea" id="RHEA-COMP:17168"/>
        <dbReference type="ChEBI" id="CHEBI:15378"/>
        <dbReference type="ChEBI" id="CHEBI:57856"/>
        <dbReference type="ChEBI" id="CHEBI:59789"/>
        <dbReference type="ChEBI" id="CHEBI:156461"/>
        <dbReference type="ChEBI" id="CHEBI:167609"/>
        <dbReference type="EC" id="2.1.1.57"/>
    </reaction>
</comment>
<keyword evidence="4" id="KW-1185">Reference proteome</keyword>
<evidence type="ECO:0000313" key="5">
    <source>
        <dbReference type="RefSeq" id="XP_034107648.1"/>
    </source>
</evidence>
<keyword evidence="1" id="KW-0539">Nucleus</keyword>
<evidence type="ECO:0000259" key="2">
    <source>
        <dbReference type="PROSITE" id="PS50174"/>
    </source>
</evidence>
<dbReference type="GO" id="GO:0016556">
    <property type="term" value="P:mRNA modification"/>
    <property type="evidence" value="ECO:0007669"/>
    <property type="project" value="UniProtKB-UniRule"/>
</dbReference>